<keyword evidence="2" id="KW-1185">Reference proteome</keyword>
<comment type="caution">
    <text evidence="1">The sequence shown here is derived from an EMBL/GenBank/DDBJ whole genome shotgun (WGS) entry which is preliminary data.</text>
</comment>
<name>A0A6P1BTV9_9BRAD</name>
<accession>A0A6P1BTV9</accession>
<proteinExistence type="predicted"/>
<sequence length="60" mass="6736">MTDELHYRGHRLVVIEQQGDRSLVEITSLSGGQTIRTMTYQSRQEAIALAKQNIDKHPGG</sequence>
<dbReference type="AlphaFoldDB" id="A0A6P1BTV9"/>
<dbReference type="Proteomes" id="UP000468531">
    <property type="component" value="Unassembled WGS sequence"/>
</dbReference>
<evidence type="ECO:0000313" key="1">
    <source>
        <dbReference type="EMBL" id="NEV01695.1"/>
    </source>
</evidence>
<evidence type="ECO:0000313" key="2">
    <source>
        <dbReference type="Proteomes" id="UP000468531"/>
    </source>
</evidence>
<organism evidence="1 2">
    <name type="scientific">Bradyrhizobium uaiense</name>
    <dbReference type="NCBI Taxonomy" id="2594946"/>
    <lineage>
        <taxon>Bacteria</taxon>
        <taxon>Pseudomonadati</taxon>
        <taxon>Pseudomonadota</taxon>
        <taxon>Alphaproteobacteria</taxon>
        <taxon>Hyphomicrobiales</taxon>
        <taxon>Nitrobacteraceae</taxon>
        <taxon>Bradyrhizobium</taxon>
    </lineage>
</organism>
<gene>
    <name evidence="1" type="ORF">FNJ47_39490</name>
</gene>
<dbReference type="EMBL" id="VKHP01000265">
    <property type="protein sequence ID" value="NEV01695.1"/>
    <property type="molecule type" value="Genomic_DNA"/>
</dbReference>
<reference evidence="1 2" key="1">
    <citation type="journal article" date="2020" name="Arch. Microbiol.">
        <title>Bradyrhizobium uaiense sp. nov., a new highly efficient cowpea symbiont.</title>
        <authorList>
            <person name="Cabral Michel D."/>
            <person name="Azarias Guimaraes A."/>
            <person name="Martins da Costa E."/>
            <person name="Soares de Carvalho T."/>
            <person name="Balsanelli E."/>
            <person name="Willems A."/>
            <person name="Maltempi de Souza E."/>
            <person name="de Souza Moreira F.M."/>
        </authorList>
    </citation>
    <scope>NUCLEOTIDE SEQUENCE [LARGE SCALE GENOMIC DNA]</scope>
    <source>
        <strain evidence="1 2">UFLA 03-164</strain>
    </source>
</reference>
<protein>
    <submittedName>
        <fullName evidence="1">Uncharacterized protein</fullName>
    </submittedName>
</protein>